<keyword evidence="2" id="KW-1133">Transmembrane helix</keyword>
<evidence type="ECO:0000313" key="4">
    <source>
        <dbReference type="EMBL" id="EFL43630.1"/>
    </source>
</evidence>
<dbReference type="Proteomes" id="UP000004431">
    <property type="component" value="Unassembled WGS sequence"/>
</dbReference>
<dbReference type="Pfam" id="PF17802">
    <property type="entry name" value="SpaA"/>
    <property type="match status" value="2"/>
</dbReference>
<feature type="compositionally biased region" description="Polar residues" evidence="1">
    <location>
        <begin position="1290"/>
        <end position="1306"/>
    </location>
</feature>
<feature type="compositionally biased region" description="Gly residues" evidence="1">
    <location>
        <begin position="386"/>
        <end position="398"/>
    </location>
</feature>
<gene>
    <name evidence="4" type="ORF">HMPREF9248_0670</name>
</gene>
<keyword evidence="2" id="KW-0472">Membrane</keyword>
<dbReference type="InterPro" id="IPR041033">
    <property type="entry name" value="SpaA_PFL_dom_1"/>
</dbReference>
<comment type="caution">
    <text evidence="4">The sequence shown here is derived from an EMBL/GenBank/DDBJ whole genome shotgun (WGS) entry which is preliminary data.</text>
</comment>
<feature type="region of interest" description="Disordered" evidence="1">
    <location>
        <begin position="1030"/>
        <end position="1397"/>
    </location>
</feature>
<evidence type="ECO:0000313" key="5">
    <source>
        <dbReference type="Proteomes" id="UP000004431"/>
    </source>
</evidence>
<feature type="compositionally biased region" description="Polar residues" evidence="1">
    <location>
        <begin position="1185"/>
        <end position="1207"/>
    </location>
</feature>
<proteinExistence type="predicted"/>
<feature type="compositionally biased region" description="Basic and acidic residues" evidence="1">
    <location>
        <begin position="1232"/>
        <end position="1244"/>
    </location>
</feature>
<organism evidence="4 5">
    <name type="scientific">Fannyhessea vaginae PB189-T1-4</name>
    <dbReference type="NCBI Taxonomy" id="866774"/>
    <lineage>
        <taxon>Bacteria</taxon>
        <taxon>Bacillati</taxon>
        <taxon>Actinomycetota</taxon>
        <taxon>Coriobacteriia</taxon>
        <taxon>Coriobacteriales</taxon>
        <taxon>Atopobiaceae</taxon>
        <taxon>Fannyhessea</taxon>
    </lineage>
</organism>
<feature type="transmembrane region" description="Helical" evidence="2">
    <location>
        <begin position="1402"/>
        <end position="1424"/>
    </location>
</feature>
<feature type="region of interest" description="Disordered" evidence="1">
    <location>
        <begin position="379"/>
        <end position="409"/>
    </location>
</feature>
<feature type="compositionally biased region" description="Low complexity" evidence="1">
    <location>
        <begin position="1030"/>
        <end position="1039"/>
    </location>
</feature>
<feature type="domain" description="SpaA-like prealbumin fold" evidence="3">
    <location>
        <begin position="816"/>
        <end position="896"/>
    </location>
</feature>
<name>A0ABN0AYN7_9ACTN</name>
<dbReference type="EMBL" id="AEDQ01000033">
    <property type="protein sequence ID" value="EFL43630.1"/>
    <property type="molecule type" value="Genomic_DNA"/>
</dbReference>
<feature type="compositionally biased region" description="Basic and acidic residues" evidence="1">
    <location>
        <begin position="1322"/>
        <end position="1341"/>
    </location>
</feature>
<keyword evidence="5" id="KW-1185">Reference proteome</keyword>
<dbReference type="InterPro" id="IPR013783">
    <property type="entry name" value="Ig-like_fold"/>
</dbReference>
<reference evidence="4 5" key="1">
    <citation type="submission" date="2010-08" db="EMBL/GenBank/DDBJ databases">
        <authorList>
            <person name="Durkin A.S."/>
            <person name="Madupu R."/>
            <person name="Torralba M."/>
            <person name="Gillis M."/>
            <person name="Methe B."/>
            <person name="Sutton G."/>
            <person name="Nelson K.E."/>
        </authorList>
    </citation>
    <scope>NUCLEOTIDE SEQUENCE [LARGE SCALE GENOMIC DNA]</scope>
    <source>
        <strain evidence="4 5">PB189-T1-4</strain>
    </source>
</reference>
<accession>A0ABN0AYN7</accession>
<feature type="compositionally biased region" description="Gly residues" evidence="1">
    <location>
        <begin position="1150"/>
        <end position="1164"/>
    </location>
</feature>
<feature type="compositionally biased region" description="Basic and acidic residues" evidence="1">
    <location>
        <begin position="1362"/>
        <end position="1393"/>
    </location>
</feature>
<feature type="compositionally biased region" description="Basic and acidic residues" evidence="1">
    <location>
        <begin position="1064"/>
        <end position="1075"/>
    </location>
</feature>
<evidence type="ECO:0000259" key="3">
    <source>
        <dbReference type="Pfam" id="PF17802"/>
    </source>
</evidence>
<keyword evidence="2" id="KW-0812">Transmembrane</keyword>
<dbReference type="RefSeq" id="WP_006304762.1">
    <property type="nucleotide sequence ID" value="NZ_AEDQ01000033.1"/>
</dbReference>
<dbReference type="Gene3D" id="2.60.40.10">
    <property type="entry name" value="Immunoglobulins"/>
    <property type="match status" value="3"/>
</dbReference>
<protein>
    <submittedName>
        <fullName evidence="4">LPXTG-motif cell wall anchor domain protein</fullName>
    </submittedName>
</protein>
<sequence length="1440" mass="156134">MHRQPHTRWRTRRRSRTHTPLLASFFLNGYAYVKRFVAHIASHDTVMRTYSRAVAGIVALALTLQALNPMVFAQGSELTIQYKEPTYIQYGNGYFRRVKPDEKLEVIETRTPIYWIDNNYAYSFYYLDRIAPAGCKLWARDPIDLAWDKQKMREGFPRVLYYGFGGPGFDRSMWPKYDWDENPLTDDQFYALTQLLLHKISGGTSSTAVMWRDLMSSWFYERILNKEKGVYGKMLKAPMPDDIHGYGFQPTGKRDEMFLKDPHMAYIPARGFIHLDLHTLTYWQQQQNAGKSLKGITYRIYSDPSCTKRAYAFGTKTPIADMVSNEQGVLESGKLKGNTTYYVKQLTANENADADKTVYDIRVGSSDKKGVEIVANEGAQTLHPQTGGGNAGSGGSQGGKNSSGNQDEAQRGTLQLTLSSHAPQLSANNANYSFETAKHAIYSDKDCKQKVADVTFDAAGKAQNVQLKKGSYYIKELEQARGYARDTKVHTVAVAAQKTTTLALEKHPQYYTASIIAQLIDKELTGLPAKTKQGEQAEPTPQGKARFKDAQICVELYANEKDARSGSTAGGAAAVGTTAKPQRRWILSSNTKGAVELKQQTKVAGDDFILSPQKTIQLPLGYLKLTQVKASYGYNATSETKYIPLAAQTSIDDKLALQPVTFPLQVVRGGLEFSCIDKMSGTTQAQGDASFSNVQYSIRSDNTHPVVVNNKIYNEHECCLTLEAKRTVRSDGSSEYVVATAKDALPCGDYVIERNVRANGYVNTTYKRSFTIDEHGSVQKIKEDDPRAQLSVIKGGLQVALVDAETRAANPLGAAVLKDAEFTIYNNSASAIYFKDKKYEPNSPITTIVTNKDGIAKTTQEALPYGTYTVRLTKAPRGYTLDKQAQDWKFSVSVREKKMYEAEKPLELTAIRRDIAIPVRDAVSHKPLAGKLYSITSKTTGEVHVVATNSQGEINTSSDTFPHDKKTNELDSVLKDGVKNKTAYTCCGCWFNGTRDGKTLPNNAQGALPYDTYTICELLPKDYTGANGSGNTAGAEGTAGTTGAGGSKDPKNKPFSCEVTIGDEENKKPYDELDGHNTLPDPEPEHTSEPGTTPGTTPEGTPEGGTPQGSTPTPGAEQTGSEEPKNKQPDTGGSESGTGVGAGTDADTGTGTGTGTGTEGGSGSESGTKPNGSGEESTDPKSGSETKPNTGNADNTTTPNHESTGDTGKSEPSTKPDSSKPGSTKPNGTKPDGSKQHTDQKKPETGNTTPGKKHTQEPNTTKPHTTKKNTQEDPSNTNDVAGNVAGTMGPNANGQNALGPNAQGSPNERDKKDASSESTDGNAREDSKDTDTSNAKSHDSSGDNDANGKKHRGAGGKHGQKTAHDGDSASDEETRTQDESNERDNEDKQDEYVRMPQTSDTISGALVTILAGAAALCTGAGVFIKRKRAQGTRRYRRYHG</sequence>
<evidence type="ECO:0000256" key="2">
    <source>
        <dbReference type="SAM" id="Phobius"/>
    </source>
</evidence>
<feature type="domain" description="SpaA-like prealbumin fold" evidence="3">
    <location>
        <begin position="436"/>
        <end position="505"/>
    </location>
</feature>
<feature type="compositionally biased region" description="Basic and acidic residues" evidence="1">
    <location>
        <begin position="1208"/>
        <end position="1218"/>
    </location>
</feature>
<feature type="compositionally biased region" description="Low complexity" evidence="1">
    <location>
        <begin position="1089"/>
        <end position="1101"/>
    </location>
</feature>
<feature type="compositionally biased region" description="Basic residues" evidence="1">
    <location>
        <begin position="1349"/>
        <end position="1361"/>
    </location>
</feature>
<evidence type="ECO:0000256" key="1">
    <source>
        <dbReference type="SAM" id="MobiDB-lite"/>
    </source>
</evidence>